<feature type="region of interest" description="Disordered" evidence="1">
    <location>
        <begin position="90"/>
        <end position="115"/>
    </location>
</feature>
<evidence type="ECO:0000256" key="2">
    <source>
        <dbReference type="SAM" id="Phobius"/>
    </source>
</evidence>
<reference evidence="3 4" key="1">
    <citation type="submission" date="2014-04" db="EMBL/GenBank/DDBJ databases">
        <authorList>
            <consortium name="DOE Joint Genome Institute"/>
            <person name="Kuo A."/>
            <person name="Girlanda M."/>
            <person name="Perotto S."/>
            <person name="Kohler A."/>
            <person name="Nagy L.G."/>
            <person name="Floudas D."/>
            <person name="Copeland A."/>
            <person name="Barry K.W."/>
            <person name="Cichocki N."/>
            <person name="Veneault-Fourrey C."/>
            <person name="LaButti K."/>
            <person name="Lindquist E.A."/>
            <person name="Lipzen A."/>
            <person name="Lundell T."/>
            <person name="Morin E."/>
            <person name="Murat C."/>
            <person name="Sun H."/>
            <person name="Tunlid A."/>
            <person name="Henrissat B."/>
            <person name="Grigoriev I.V."/>
            <person name="Hibbett D.S."/>
            <person name="Martin F."/>
            <person name="Nordberg H.P."/>
            <person name="Cantor M.N."/>
            <person name="Hua S.X."/>
        </authorList>
    </citation>
    <scope>NUCLEOTIDE SEQUENCE [LARGE SCALE GENOMIC DNA]</scope>
    <source>
        <strain evidence="3 4">MUT 4182</strain>
    </source>
</reference>
<gene>
    <name evidence="3" type="ORF">M407DRAFT_23821</name>
</gene>
<dbReference type="EMBL" id="KN823017">
    <property type="protein sequence ID" value="KIO26874.1"/>
    <property type="molecule type" value="Genomic_DNA"/>
</dbReference>
<accession>A0A0C3QKF8</accession>
<keyword evidence="2" id="KW-0812">Transmembrane</keyword>
<evidence type="ECO:0000256" key="1">
    <source>
        <dbReference type="SAM" id="MobiDB-lite"/>
    </source>
</evidence>
<dbReference type="HOGENOM" id="CLU_2160267_0_0_1"/>
<keyword evidence="2" id="KW-1133">Transmembrane helix</keyword>
<dbReference type="Proteomes" id="UP000054248">
    <property type="component" value="Unassembled WGS sequence"/>
</dbReference>
<name>A0A0C3QKF8_9AGAM</name>
<dbReference type="AlphaFoldDB" id="A0A0C3QKF8"/>
<evidence type="ECO:0000313" key="4">
    <source>
        <dbReference type="Proteomes" id="UP000054248"/>
    </source>
</evidence>
<organism evidence="3 4">
    <name type="scientific">Tulasnella calospora MUT 4182</name>
    <dbReference type="NCBI Taxonomy" id="1051891"/>
    <lineage>
        <taxon>Eukaryota</taxon>
        <taxon>Fungi</taxon>
        <taxon>Dikarya</taxon>
        <taxon>Basidiomycota</taxon>
        <taxon>Agaricomycotina</taxon>
        <taxon>Agaricomycetes</taxon>
        <taxon>Cantharellales</taxon>
        <taxon>Tulasnellaceae</taxon>
        <taxon>Tulasnella</taxon>
    </lineage>
</organism>
<sequence>MQPKLPVLVIVVILLVFLCVLFIIMLKCGEPSLRRRSSLPRTRTIIHPAIPTHYRLLVQSTVDWLENYGLPLSWYTRVIFDRLVTGFGPPESRASPQSPSPILPVYLQRPPPCYH</sequence>
<keyword evidence="4" id="KW-1185">Reference proteome</keyword>
<evidence type="ECO:0000313" key="3">
    <source>
        <dbReference type="EMBL" id="KIO26874.1"/>
    </source>
</evidence>
<reference evidence="4" key="2">
    <citation type="submission" date="2015-01" db="EMBL/GenBank/DDBJ databases">
        <title>Evolutionary Origins and Diversification of the Mycorrhizal Mutualists.</title>
        <authorList>
            <consortium name="DOE Joint Genome Institute"/>
            <consortium name="Mycorrhizal Genomics Consortium"/>
            <person name="Kohler A."/>
            <person name="Kuo A."/>
            <person name="Nagy L.G."/>
            <person name="Floudas D."/>
            <person name="Copeland A."/>
            <person name="Barry K.W."/>
            <person name="Cichocki N."/>
            <person name="Veneault-Fourrey C."/>
            <person name="LaButti K."/>
            <person name="Lindquist E.A."/>
            <person name="Lipzen A."/>
            <person name="Lundell T."/>
            <person name="Morin E."/>
            <person name="Murat C."/>
            <person name="Riley R."/>
            <person name="Ohm R."/>
            <person name="Sun H."/>
            <person name="Tunlid A."/>
            <person name="Henrissat B."/>
            <person name="Grigoriev I.V."/>
            <person name="Hibbett D.S."/>
            <person name="Martin F."/>
        </authorList>
    </citation>
    <scope>NUCLEOTIDE SEQUENCE [LARGE SCALE GENOMIC DNA]</scope>
    <source>
        <strain evidence="4">MUT 4182</strain>
    </source>
</reference>
<proteinExistence type="predicted"/>
<feature type="transmembrane region" description="Helical" evidence="2">
    <location>
        <begin position="6"/>
        <end position="26"/>
    </location>
</feature>
<protein>
    <submittedName>
        <fullName evidence="3">Uncharacterized protein</fullName>
    </submittedName>
</protein>
<keyword evidence="2" id="KW-0472">Membrane</keyword>